<keyword evidence="3" id="KW-1185">Reference proteome</keyword>
<name>A0A0M2KCA0_9GAMM</name>
<dbReference type="SUPFAM" id="SSF47413">
    <property type="entry name" value="lambda repressor-like DNA-binding domains"/>
    <property type="match status" value="1"/>
</dbReference>
<dbReference type="EMBL" id="CP013970">
    <property type="protein sequence ID" value="AXF76083.1"/>
    <property type="molecule type" value="Genomic_DNA"/>
</dbReference>
<protein>
    <submittedName>
        <fullName evidence="2">Regulatory protein</fullName>
    </submittedName>
</protein>
<accession>A0A0M2KCA0</accession>
<dbReference type="EMBL" id="JXNU01000003">
    <property type="protein sequence ID" value="KKF36985.1"/>
    <property type="molecule type" value="Genomic_DNA"/>
</dbReference>
<dbReference type="AlphaFoldDB" id="A0A0M2KCA0"/>
<evidence type="ECO:0000313" key="4">
    <source>
        <dbReference type="Proteomes" id="UP000264980"/>
    </source>
</evidence>
<dbReference type="Proteomes" id="UP000264980">
    <property type="component" value="Chromosome"/>
</dbReference>
<dbReference type="Pfam" id="PF05269">
    <property type="entry name" value="Phage_CII"/>
    <property type="match status" value="1"/>
</dbReference>
<dbReference type="GO" id="GO:0003677">
    <property type="term" value="F:DNA binding"/>
    <property type="evidence" value="ECO:0007669"/>
    <property type="project" value="InterPro"/>
</dbReference>
<evidence type="ECO:0000313" key="3">
    <source>
        <dbReference type="Proteomes" id="UP000033924"/>
    </source>
</evidence>
<organism evidence="2 3">
    <name type="scientific">Erwinia tracheiphila</name>
    <dbReference type="NCBI Taxonomy" id="65700"/>
    <lineage>
        <taxon>Bacteria</taxon>
        <taxon>Pseudomonadati</taxon>
        <taxon>Pseudomonadota</taxon>
        <taxon>Gammaproteobacteria</taxon>
        <taxon>Enterobacterales</taxon>
        <taxon>Erwiniaceae</taxon>
        <taxon>Erwinia</taxon>
    </lineage>
</organism>
<dbReference type="PATRIC" id="fig|65700.7.peg.4634"/>
<dbReference type="InterPro" id="IPR010982">
    <property type="entry name" value="Lambda_DNA-bd_dom_sf"/>
</dbReference>
<dbReference type="STRING" id="65700.SY86_18620"/>
<dbReference type="RefSeq" id="WP_016191209.1">
    <property type="nucleotide sequence ID" value="NZ_CP013970.1"/>
</dbReference>
<proteinExistence type="predicted"/>
<dbReference type="InterPro" id="IPR007933">
    <property type="entry name" value="Transcrpt_activ_CII"/>
</dbReference>
<reference evidence="2 3" key="1">
    <citation type="submission" date="2015-01" db="EMBL/GenBank/DDBJ databases">
        <title>Erwinia tracheiphila.</title>
        <authorList>
            <person name="Shapiro L.R."/>
        </authorList>
    </citation>
    <scope>NUCLEOTIDE SEQUENCE [LARGE SCALE GENOMIC DNA]</scope>
    <source>
        <strain evidence="2 3">BuffGH</strain>
    </source>
</reference>
<evidence type="ECO:0000313" key="1">
    <source>
        <dbReference type="EMBL" id="AXF76083.1"/>
    </source>
</evidence>
<dbReference type="Gene3D" id="1.10.260.40">
    <property type="entry name" value="lambda repressor-like DNA-binding domains"/>
    <property type="match status" value="1"/>
</dbReference>
<reference evidence="1 4" key="2">
    <citation type="submission" date="2016-01" db="EMBL/GenBank/DDBJ databases">
        <authorList>
            <person name="Oliw E.H."/>
        </authorList>
    </citation>
    <scope>NUCLEOTIDE SEQUENCE [LARGE SCALE GENOMIC DNA]</scope>
    <source>
        <strain evidence="1 4">MDcuke</strain>
    </source>
</reference>
<sequence>MEIAKYRKKASRIESQLLGKLAVMGQTKFAKLMGLTDTKVSRMKDGFFQQAAMAIAILEYGVDDTEVFEIAKRILAAIPQIQKQKAPAARTAEASQISMSF</sequence>
<gene>
    <name evidence="1" type="ORF">AV903_08505</name>
    <name evidence="2" type="ORF">SY86_18620</name>
</gene>
<dbReference type="GO" id="GO:0006355">
    <property type="term" value="P:regulation of DNA-templated transcription"/>
    <property type="evidence" value="ECO:0007669"/>
    <property type="project" value="InterPro"/>
</dbReference>
<evidence type="ECO:0000313" key="2">
    <source>
        <dbReference type="EMBL" id="KKF36985.1"/>
    </source>
</evidence>
<dbReference type="Proteomes" id="UP000033924">
    <property type="component" value="Unassembled WGS sequence"/>
</dbReference>